<dbReference type="PANTHER" id="PTHR43416">
    <property type="entry name" value="DIHYDROLIPOYLLYSINE-RESIDUE SUCCINYLTRANSFERASE COMPONENT OF 2-OXOGLUTARATE DEHYDROGENASE COMPLEX, MITOCHONDRIAL-RELATED"/>
    <property type="match status" value="1"/>
</dbReference>
<dbReference type="Gene3D" id="3.30.559.10">
    <property type="entry name" value="Chloramphenicol acetyltransferase-like domain"/>
    <property type="match status" value="1"/>
</dbReference>
<evidence type="ECO:0000256" key="8">
    <source>
        <dbReference type="ARBA" id="ARBA00022823"/>
    </source>
</evidence>
<comment type="similarity">
    <text evidence="3">Belongs to the 2-oxoacid dehydrogenase family.</text>
</comment>
<evidence type="ECO:0000313" key="16">
    <source>
        <dbReference type="Proteomes" id="UP000675881"/>
    </source>
</evidence>
<organism evidence="15 16">
    <name type="scientific">Lepeophtheirus salmonis</name>
    <name type="common">Salmon louse</name>
    <name type="synonym">Caligus salmonis</name>
    <dbReference type="NCBI Taxonomy" id="72036"/>
    <lineage>
        <taxon>Eukaryota</taxon>
        <taxon>Metazoa</taxon>
        <taxon>Ecdysozoa</taxon>
        <taxon>Arthropoda</taxon>
        <taxon>Crustacea</taxon>
        <taxon>Multicrustacea</taxon>
        <taxon>Hexanauplia</taxon>
        <taxon>Copepoda</taxon>
        <taxon>Siphonostomatoida</taxon>
        <taxon>Caligidae</taxon>
        <taxon>Lepeophtheirus</taxon>
    </lineage>
</organism>
<protein>
    <recommendedName>
        <fullName evidence="5">Dihydrolipoyllysine-residue succinyltransferase component of 2-oxoglutarate dehydrogenase complex, mitochondrial</fullName>
        <ecNumber evidence="4">2.3.1.61</ecNumber>
    </recommendedName>
    <alternativeName>
        <fullName evidence="11">2-oxoglutarate dehydrogenase complex component E2</fullName>
    </alternativeName>
    <alternativeName>
        <fullName evidence="10">E2K</fullName>
    </alternativeName>
</protein>
<evidence type="ECO:0000256" key="10">
    <source>
        <dbReference type="ARBA" id="ARBA00031331"/>
    </source>
</evidence>
<dbReference type="Pfam" id="PF00198">
    <property type="entry name" value="2-oxoacid_dh"/>
    <property type="match status" value="1"/>
</dbReference>
<evidence type="ECO:0000256" key="3">
    <source>
        <dbReference type="ARBA" id="ARBA00007317"/>
    </source>
</evidence>
<dbReference type="GO" id="GO:0005739">
    <property type="term" value="C:mitochondrion"/>
    <property type="evidence" value="ECO:0007669"/>
    <property type="project" value="TreeGrafter"/>
</dbReference>
<gene>
    <name evidence="15" type="ORF">LSAA_13354</name>
</gene>
<name>A0A7R8D129_LEPSM</name>
<evidence type="ECO:0000256" key="13">
    <source>
        <dbReference type="SAM" id="MobiDB-lite"/>
    </source>
</evidence>
<dbReference type="SUPFAM" id="SSF51230">
    <property type="entry name" value="Single hybrid motif"/>
    <property type="match status" value="1"/>
</dbReference>
<keyword evidence="9 15" id="KW-0012">Acyltransferase</keyword>
<feature type="domain" description="2-oxoacid dehydrogenase acyltransferase catalytic" evidence="14">
    <location>
        <begin position="189"/>
        <end position="233"/>
    </location>
</feature>
<reference evidence="15" key="1">
    <citation type="submission" date="2021-02" db="EMBL/GenBank/DDBJ databases">
        <authorList>
            <person name="Bekaert M."/>
        </authorList>
    </citation>
    <scope>NUCLEOTIDE SEQUENCE</scope>
    <source>
        <strain evidence="15">IoA-00</strain>
    </source>
</reference>
<proteinExistence type="inferred from homology"/>
<dbReference type="AlphaFoldDB" id="A0A7R8D129"/>
<evidence type="ECO:0000256" key="2">
    <source>
        <dbReference type="ARBA" id="ARBA00005145"/>
    </source>
</evidence>
<comment type="cofactor">
    <cofactor evidence="1">
        <name>(R)-lipoate</name>
        <dbReference type="ChEBI" id="CHEBI:83088"/>
    </cofactor>
</comment>
<dbReference type="OrthoDB" id="5391403at2759"/>
<dbReference type="EMBL" id="HG994586">
    <property type="protein sequence ID" value="CAF2991886.1"/>
    <property type="molecule type" value="Genomic_DNA"/>
</dbReference>
<dbReference type="InterPro" id="IPR050537">
    <property type="entry name" value="2-oxoacid_dehydrogenase"/>
</dbReference>
<evidence type="ECO:0000259" key="14">
    <source>
        <dbReference type="Pfam" id="PF00198"/>
    </source>
</evidence>
<sequence>MFDVKIGERNECICIRKKLLLRNERGWLSVELSLEVSKAPENDGKDFIQKGSPTTVAEVRGLKTSSFLRNEIKVVVCPAFAESITEGDIRWEKAQGDEFPVLLPSQGIIESLLVEDGATVSPGTELLKIKVGAGAGAPTPSKSRASNSCSTRSSSPAPPMDKIPVAAIRHAKSIQPPLTHASEIAGTRSEHRVKINRMRLKIAQRLKEAQNTNAMLTTFNELDMSALMQLREREPGCLY</sequence>
<accession>A0A7R8D129</accession>
<keyword evidence="8" id="KW-0450">Lipoyl</keyword>
<evidence type="ECO:0000256" key="6">
    <source>
        <dbReference type="ARBA" id="ARBA00022532"/>
    </source>
</evidence>
<comment type="pathway">
    <text evidence="2">Amino-acid degradation; L-lysine degradation via saccharopine pathway; glutaryl-CoA from L-lysine: step 6/6.</text>
</comment>
<dbReference type="EC" id="2.3.1.61" evidence="4"/>
<dbReference type="GO" id="GO:0006099">
    <property type="term" value="P:tricarboxylic acid cycle"/>
    <property type="evidence" value="ECO:0007669"/>
    <property type="project" value="UniProtKB-KW"/>
</dbReference>
<evidence type="ECO:0000256" key="9">
    <source>
        <dbReference type="ARBA" id="ARBA00023315"/>
    </source>
</evidence>
<dbReference type="InterPro" id="IPR011053">
    <property type="entry name" value="Single_hybrid_motif"/>
</dbReference>
<feature type="region of interest" description="Disordered" evidence="13">
    <location>
        <begin position="133"/>
        <end position="161"/>
    </location>
</feature>
<evidence type="ECO:0000256" key="12">
    <source>
        <dbReference type="ARBA" id="ARBA00046046"/>
    </source>
</evidence>
<dbReference type="InterPro" id="IPR023213">
    <property type="entry name" value="CAT-like_dom_sf"/>
</dbReference>
<dbReference type="InterPro" id="IPR001078">
    <property type="entry name" value="2-oxoacid_DH_actylTfrase"/>
</dbReference>
<dbReference type="GO" id="GO:0004149">
    <property type="term" value="F:dihydrolipoyllysine-residue succinyltransferase activity"/>
    <property type="evidence" value="ECO:0007669"/>
    <property type="project" value="UniProtKB-EC"/>
</dbReference>
<evidence type="ECO:0000256" key="1">
    <source>
        <dbReference type="ARBA" id="ARBA00001938"/>
    </source>
</evidence>
<dbReference type="Proteomes" id="UP000675881">
    <property type="component" value="Chromosome 7"/>
</dbReference>
<evidence type="ECO:0000256" key="11">
    <source>
        <dbReference type="ARBA" id="ARBA00032406"/>
    </source>
</evidence>
<dbReference type="PANTHER" id="PTHR43416:SF5">
    <property type="entry name" value="DIHYDROLIPOYLLYSINE-RESIDUE SUCCINYLTRANSFERASE COMPONENT OF 2-OXOGLUTARATE DEHYDROGENASE COMPLEX, MITOCHONDRIAL"/>
    <property type="match status" value="1"/>
</dbReference>
<feature type="compositionally biased region" description="Low complexity" evidence="13">
    <location>
        <begin position="141"/>
        <end position="155"/>
    </location>
</feature>
<evidence type="ECO:0000313" key="15">
    <source>
        <dbReference type="EMBL" id="CAF2991886.1"/>
    </source>
</evidence>
<keyword evidence="6" id="KW-0816">Tricarboxylic acid cycle</keyword>
<comment type="function">
    <text evidence="12">Dihydrolipoamide succinyltransferase (E2) component of the 2-oxoglutarate dehydrogenase complex. The 2-oxoglutarate dehydrogenase complex catalyzes the overall conversion of 2-oxoglutarate to succinyl-CoA and CO(2). The 2-oxoglutarate dehydrogenase complex is mainly active in the mitochondrion. A fraction of the 2-oxoglutarate dehydrogenase complex also localizes in the nucleus and is required for lysine succinylation of histones: associates with KAT2A on chromatin and provides succinyl-CoA to histone succinyltransferase KAT2A.</text>
</comment>
<evidence type="ECO:0000256" key="5">
    <source>
        <dbReference type="ARBA" id="ARBA00020294"/>
    </source>
</evidence>
<keyword evidence="16" id="KW-1185">Reference proteome</keyword>
<dbReference type="SUPFAM" id="SSF52777">
    <property type="entry name" value="CoA-dependent acyltransferases"/>
    <property type="match status" value="1"/>
</dbReference>
<evidence type="ECO:0000256" key="4">
    <source>
        <dbReference type="ARBA" id="ARBA00012945"/>
    </source>
</evidence>
<keyword evidence="7 15" id="KW-0808">Transferase</keyword>
<evidence type="ECO:0000256" key="7">
    <source>
        <dbReference type="ARBA" id="ARBA00022679"/>
    </source>
</evidence>